<keyword evidence="3" id="KW-1185">Reference proteome</keyword>
<dbReference type="InterPro" id="IPR045272">
    <property type="entry name" value="ANXUR1/2-like"/>
</dbReference>
<dbReference type="InterPro" id="IPR011009">
    <property type="entry name" value="Kinase-like_dom_sf"/>
</dbReference>
<dbReference type="PANTHER" id="PTHR27003:SF338">
    <property type="entry name" value="TYROSINE-PROTEIN KINASE, NON-RECEPTOR JAK_TYK2-RELATED"/>
    <property type="match status" value="1"/>
</dbReference>
<evidence type="ECO:0000313" key="2">
    <source>
        <dbReference type="EMBL" id="OTG24462.1"/>
    </source>
</evidence>
<evidence type="ECO:0000259" key="1">
    <source>
        <dbReference type="PROSITE" id="PS50011"/>
    </source>
</evidence>
<dbReference type="Gene3D" id="3.30.200.20">
    <property type="entry name" value="Phosphorylase Kinase, domain 1"/>
    <property type="match status" value="1"/>
</dbReference>
<dbReference type="SUPFAM" id="SSF56112">
    <property type="entry name" value="Protein kinase-like (PK-like)"/>
    <property type="match status" value="1"/>
</dbReference>
<proteinExistence type="predicted"/>
<dbReference type="Gene3D" id="1.10.510.10">
    <property type="entry name" value="Transferase(Phosphotransferase) domain 1"/>
    <property type="match status" value="1"/>
</dbReference>
<dbReference type="GO" id="GO:0004714">
    <property type="term" value="F:transmembrane receptor protein tyrosine kinase activity"/>
    <property type="evidence" value="ECO:0007669"/>
    <property type="project" value="InterPro"/>
</dbReference>
<sequence>MMLSRYKHEHLISLLGFCKDDGEKILVYEYASHGSLDRHLSSTSLTWRQRLNICLAAARGISYLHDPNGTQQRVLHLSDFGLSKIGPANQQHTFLFSNIVGTPGYLDPQYLEKYFLTKESDVYSFGVVLFEVLCGRLCFEYNDGQFHSLVQRWKQSSEEKKLDHVIFRDLKQQMDPSSLEIFSNIAYQCLQKTYELRPTMARVVEELEIALEIQETYDVPMDYEEMMATAVPPLLYKSQEELNTLFSKGVLLNMGKTWFSLNKNGEHCEMISAAECLIPIASIYHKDPYSSEYNSRFKMGSYLAYNRKFKTRVRTQFLSPKTVYAVNLVFKFMKKNPTGEPPYVALEYKLAENTKSSIVQLADEREDGWLMAKLYELTSDSRNVDLEIVFESSKKYYSSVLVIEGIEFRPLEKA</sequence>
<accession>A0A251UNX6</accession>
<dbReference type="PANTHER" id="PTHR27003">
    <property type="entry name" value="OS07G0166700 PROTEIN"/>
    <property type="match status" value="1"/>
</dbReference>
<protein>
    <recommendedName>
        <fullName evidence="1">Protein kinase domain-containing protein</fullName>
    </recommendedName>
</protein>
<dbReference type="InterPro" id="IPR025886">
    <property type="entry name" value="PP2-like"/>
</dbReference>
<dbReference type="Pfam" id="PF14299">
    <property type="entry name" value="PP2"/>
    <property type="match status" value="1"/>
</dbReference>
<organism evidence="2 3">
    <name type="scientific">Helianthus annuus</name>
    <name type="common">Common sunflower</name>
    <dbReference type="NCBI Taxonomy" id="4232"/>
    <lineage>
        <taxon>Eukaryota</taxon>
        <taxon>Viridiplantae</taxon>
        <taxon>Streptophyta</taxon>
        <taxon>Embryophyta</taxon>
        <taxon>Tracheophyta</taxon>
        <taxon>Spermatophyta</taxon>
        <taxon>Magnoliopsida</taxon>
        <taxon>eudicotyledons</taxon>
        <taxon>Gunneridae</taxon>
        <taxon>Pentapetalae</taxon>
        <taxon>asterids</taxon>
        <taxon>campanulids</taxon>
        <taxon>Asterales</taxon>
        <taxon>Asteraceae</taxon>
        <taxon>Asteroideae</taxon>
        <taxon>Heliantheae alliance</taxon>
        <taxon>Heliantheae</taxon>
        <taxon>Helianthus</taxon>
    </lineage>
</organism>
<name>A0A251UNX6_HELAN</name>
<dbReference type="Pfam" id="PF00069">
    <property type="entry name" value="Pkinase"/>
    <property type="match status" value="1"/>
</dbReference>
<dbReference type="EMBL" id="CM007894">
    <property type="protein sequence ID" value="OTG24462.1"/>
    <property type="molecule type" value="Genomic_DNA"/>
</dbReference>
<dbReference type="Proteomes" id="UP000215914">
    <property type="component" value="Chromosome 5"/>
</dbReference>
<reference evidence="3" key="1">
    <citation type="journal article" date="2017" name="Nature">
        <title>The sunflower genome provides insights into oil metabolism, flowering and Asterid evolution.</title>
        <authorList>
            <person name="Badouin H."/>
            <person name="Gouzy J."/>
            <person name="Grassa C.J."/>
            <person name="Murat F."/>
            <person name="Staton S.E."/>
            <person name="Cottret L."/>
            <person name="Lelandais-Briere C."/>
            <person name="Owens G.L."/>
            <person name="Carrere S."/>
            <person name="Mayjonade B."/>
            <person name="Legrand L."/>
            <person name="Gill N."/>
            <person name="Kane N.C."/>
            <person name="Bowers J.E."/>
            <person name="Hubner S."/>
            <person name="Bellec A."/>
            <person name="Berard A."/>
            <person name="Berges H."/>
            <person name="Blanchet N."/>
            <person name="Boniface M.C."/>
            <person name="Brunel D."/>
            <person name="Catrice O."/>
            <person name="Chaidir N."/>
            <person name="Claudel C."/>
            <person name="Donnadieu C."/>
            <person name="Faraut T."/>
            <person name="Fievet G."/>
            <person name="Helmstetter N."/>
            <person name="King M."/>
            <person name="Knapp S.J."/>
            <person name="Lai Z."/>
            <person name="Le Paslier M.C."/>
            <person name="Lippi Y."/>
            <person name="Lorenzon L."/>
            <person name="Mandel J.R."/>
            <person name="Marage G."/>
            <person name="Marchand G."/>
            <person name="Marquand E."/>
            <person name="Bret-Mestries E."/>
            <person name="Morien E."/>
            <person name="Nambeesan S."/>
            <person name="Nguyen T."/>
            <person name="Pegot-Espagnet P."/>
            <person name="Pouilly N."/>
            <person name="Raftis F."/>
            <person name="Sallet E."/>
            <person name="Schiex T."/>
            <person name="Thomas J."/>
            <person name="Vandecasteele C."/>
            <person name="Vares D."/>
            <person name="Vear F."/>
            <person name="Vautrin S."/>
            <person name="Crespi M."/>
            <person name="Mangin B."/>
            <person name="Burke J.M."/>
            <person name="Salse J."/>
            <person name="Munos S."/>
            <person name="Vincourt P."/>
            <person name="Rieseberg L.H."/>
            <person name="Langlade N.B."/>
        </authorList>
    </citation>
    <scope>NUCLEOTIDE SEQUENCE [LARGE SCALE GENOMIC DNA]</scope>
    <source>
        <strain evidence="3">cv. SF193</strain>
    </source>
</reference>
<dbReference type="InterPro" id="IPR000719">
    <property type="entry name" value="Prot_kinase_dom"/>
</dbReference>
<dbReference type="GO" id="GO:0005886">
    <property type="term" value="C:plasma membrane"/>
    <property type="evidence" value="ECO:0000318"/>
    <property type="project" value="GO_Central"/>
</dbReference>
<dbReference type="InParanoid" id="A0A251UNX6"/>
<dbReference type="GO" id="GO:0005524">
    <property type="term" value="F:ATP binding"/>
    <property type="evidence" value="ECO:0007669"/>
    <property type="project" value="InterPro"/>
</dbReference>
<dbReference type="AlphaFoldDB" id="A0A251UNX6"/>
<dbReference type="GO" id="GO:0004672">
    <property type="term" value="F:protein kinase activity"/>
    <property type="evidence" value="ECO:0000318"/>
    <property type="project" value="GO_Central"/>
</dbReference>
<dbReference type="PROSITE" id="PS50011">
    <property type="entry name" value="PROTEIN_KINASE_DOM"/>
    <property type="match status" value="1"/>
</dbReference>
<feature type="domain" description="Protein kinase" evidence="1">
    <location>
        <begin position="1"/>
        <end position="211"/>
    </location>
</feature>
<gene>
    <name evidence="2" type="ORF">HannXRQ_Chr05g0136981</name>
</gene>
<evidence type="ECO:0000313" key="3">
    <source>
        <dbReference type="Proteomes" id="UP000215914"/>
    </source>
</evidence>